<protein>
    <submittedName>
        <fullName evidence="1">Uncharacterized protein</fullName>
    </submittedName>
</protein>
<sequence length="107" mass="12346">MELLGPDAIISVQRLTFTDNMPDWRFVDDKCYSDVKPGVASERELVGCLSATMLHFQKSFCDIRYRVIALVTPVAEMELLGRDAIISVQRLTFRDNLPDWWFVDDEC</sequence>
<name>A0AAV4V5Z2_9ARAC</name>
<evidence type="ECO:0000313" key="2">
    <source>
        <dbReference type="Proteomes" id="UP001054837"/>
    </source>
</evidence>
<accession>A0AAV4V5Z2</accession>
<organism evidence="1 2">
    <name type="scientific">Caerostris darwini</name>
    <dbReference type="NCBI Taxonomy" id="1538125"/>
    <lineage>
        <taxon>Eukaryota</taxon>
        <taxon>Metazoa</taxon>
        <taxon>Ecdysozoa</taxon>
        <taxon>Arthropoda</taxon>
        <taxon>Chelicerata</taxon>
        <taxon>Arachnida</taxon>
        <taxon>Araneae</taxon>
        <taxon>Araneomorphae</taxon>
        <taxon>Entelegynae</taxon>
        <taxon>Araneoidea</taxon>
        <taxon>Araneidae</taxon>
        <taxon>Caerostris</taxon>
    </lineage>
</organism>
<keyword evidence="2" id="KW-1185">Reference proteome</keyword>
<dbReference type="Proteomes" id="UP001054837">
    <property type="component" value="Unassembled WGS sequence"/>
</dbReference>
<reference evidence="1 2" key="1">
    <citation type="submission" date="2021-06" db="EMBL/GenBank/DDBJ databases">
        <title>Caerostris darwini draft genome.</title>
        <authorList>
            <person name="Kono N."/>
            <person name="Arakawa K."/>
        </authorList>
    </citation>
    <scope>NUCLEOTIDE SEQUENCE [LARGE SCALE GENOMIC DNA]</scope>
</reference>
<evidence type="ECO:0000313" key="1">
    <source>
        <dbReference type="EMBL" id="GIY65627.1"/>
    </source>
</evidence>
<dbReference type="EMBL" id="BPLQ01012459">
    <property type="protein sequence ID" value="GIY65627.1"/>
    <property type="molecule type" value="Genomic_DNA"/>
</dbReference>
<proteinExistence type="predicted"/>
<gene>
    <name evidence="1" type="ORF">CDAR_551531</name>
</gene>
<comment type="caution">
    <text evidence="1">The sequence shown here is derived from an EMBL/GenBank/DDBJ whole genome shotgun (WGS) entry which is preliminary data.</text>
</comment>
<dbReference type="AlphaFoldDB" id="A0AAV4V5Z2"/>